<evidence type="ECO:0000256" key="3">
    <source>
        <dbReference type="ARBA" id="ARBA00023157"/>
    </source>
</evidence>
<organism evidence="6 7">
    <name type="scientific">Candidatus Odoribacter faecigallinarum</name>
    <dbReference type="NCBI Taxonomy" id="2838706"/>
    <lineage>
        <taxon>Bacteria</taxon>
        <taxon>Pseudomonadati</taxon>
        <taxon>Bacteroidota</taxon>
        <taxon>Bacteroidia</taxon>
        <taxon>Bacteroidales</taxon>
        <taxon>Odoribacteraceae</taxon>
        <taxon>Odoribacter</taxon>
    </lineage>
</organism>
<reference evidence="6" key="2">
    <citation type="submission" date="2021-04" db="EMBL/GenBank/DDBJ databases">
        <authorList>
            <person name="Gilroy R."/>
        </authorList>
    </citation>
    <scope>NUCLEOTIDE SEQUENCE</scope>
    <source>
        <strain evidence="6">23274</strain>
    </source>
</reference>
<name>A0A9D1V1Q1_9BACT</name>
<dbReference type="PROSITE" id="PS00194">
    <property type="entry name" value="THIOREDOXIN_1"/>
    <property type="match status" value="1"/>
</dbReference>
<evidence type="ECO:0000313" key="6">
    <source>
        <dbReference type="EMBL" id="HIX04414.1"/>
    </source>
</evidence>
<dbReference type="InterPro" id="IPR000866">
    <property type="entry name" value="AhpC/TSA"/>
</dbReference>
<dbReference type="AlphaFoldDB" id="A0A9D1V1Q1"/>
<dbReference type="Gene3D" id="3.40.30.10">
    <property type="entry name" value="Glutaredoxin"/>
    <property type="match status" value="1"/>
</dbReference>
<dbReference type="EMBL" id="DXFT01000196">
    <property type="protein sequence ID" value="HIX04414.1"/>
    <property type="molecule type" value="Genomic_DNA"/>
</dbReference>
<feature type="domain" description="Thioredoxin" evidence="5">
    <location>
        <begin position="220"/>
        <end position="358"/>
    </location>
</feature>
<sequence>MKIQGFKIGMILCLSACCFSCSRHNVTGDLLVQKGQVTVLQGSDTLLQIPIKNGQFAFSLTPETAQYATLMINGEALASPLFIEQADFHIVQQADSSFTIEGGGELQSQEREFAALAQAWYQKGEEFRTDLRRAGEEHDIAGIMHCRAELQLLDEEWQEIEKNFVAAHPNSLVSVYHVFQNRTMGTYDNLKAKMELLSQDVLSTGLGKKLSAFYEMKGQLEVGSTVPDFELKTPEGKTVSLYGTKAKVKILDFWASWCGPCRAESPNLKAVYEEYKDKGLEIIGISLDNKRDAWLKAIEEDQLPWVQVSSLMGRACPVVKLYRVNGIPDIFILDANNRIIAKKARGEQIRAIVSERLQ</sequence>
<dbReference type="GO" id="GO:0016209">
    <property type="term" value="F:antioxidant activity"/>
    <property type="evidence" value="ECO:0007669"/>
    <property type="project" value="InterPro"/>
</dbReference>
<comment type="subcellular location">
    <subcellularLocation>
        <location evidence="1">Cell envelope</location>
    </subcellularLocation>
</comment>
<dbReference type="PANTHER" id="PTHR42852:SF6">
    <property type="entry name" value="THIOL:DISULFIDE INTERCHANGE PROTEIN DSBE"/>
    <property type="match status" value="1"/>
</dbReference>
<dbReference type="InterPro" id="IPR017937">
    <property type="entry name" value="Thioredoxin_CS"/>
</dbReference>
<dbReference type="GO" id="GO:0017004">
    <property type="term" value="P:cytochrome complex assembly"/>
    <property type="evidence" value="ECO:0007669"/>
    <property type="project" value="UniProtKB-KW"/>
</dbReference>
<dbReference type="GO" id="GO:0030313">
    <property type="term" value="C:cell envelope"/>
    <property type="evidence" value="ECO:0007669"/>
    <property type="project" value="UniProtKB-SubCell"/>
</dbReference>
<evidence type="ECO:0000256" key="4">
    <source>
        <dbReference type="ARBA" id="ARBA00023284"/>
    </source>
</evidence>
<keyword evidence="4" id="KW-0676">Redox-active center</keyword>
<dbReference type="SUPFAM" id="SSF52833">
    <property type="entry name" value="Thioredoxin-like"/>
    <property type="match status" value="1"/>
</dbReference>
<protein>
    <submittedName>
        <fullName evidence="6">AhpC/TSA family protein</fullName>
    </submittedName>
</protein>
<dbReference type="PANTHER" id="PTHR42852">
    <property type="entry name" value="THIOL:DISULFIDE INTERCHANGE PROTEIN DSBE"/>
    <property type="match status" value="1"/>
</dbReference>
<accession>A0A9D1V1Q1</accession>
<evidence type="ECO:0000259" key="5">
    <source>
        <dbReference type="PROSITE" id="PS51352"/>
    </source>
</evidence>
<evidence type="ECO:0000256" key="1">
    <source>
        <dbReference type="ARBA" id="ARBA00004196"/>
    </source>
</evidence>
<dbReference type="GO" id="GO:0016491">
    <property type="term" value="F:oxidoreductase activity"/>
    <property type="evidence" value="ECO:0007669"/>
    <property type="project" value="InterPro"/>
</dbReference>
<reference evidence="6" key="1">
    <citation type="journal article" date="2021" name="PeerJ">
        <title>Extensive microbial diversity within the chicken gut microbiome revealed by metagenomics and culture.</title>
        <authorList>
            <person name="Gilroy R."/>
            <person name="Ravi A."/>
            <person name="Getino M."/>
            <person name="Pursley I."/>
            <person name="Horton D.L."/>
            <person name="Alikhan N.F."/>
            <person name="Baker D."/>
            <person name="Gharbi K."/>
            <person name="Hall N."/>
            <person name="Watson M."/>
            <person name="Adriaenssens E.M."/>
            <person name="Foster-Nyarko E."/>
            <person name="Jarju S."/>
            <person name="Secka A."/>
            <person name="Antonio M."/>
            <person name="Oren A."/>
            <person name="Chaudhuri R.R."/>
            <person name="La Ragione R."/>
            <person name="Hildebrand F."/>
            <person name="Pallen M.J."/>
        </authorList>
    </citation>
    <scope>NUCLEOTIDE SEQUENCE</scope>
    <source>
        <strain evidence="6">23274</strain>
    </source>
</reference>
<keyword evidence="2" id="KW-0201">Cytochrome c-type biogenesis</keyword>
<evidence type="ECO:0000313" key="7">
    <source>
        <dbReference type="Proteomes" id="UP000824202"/>
    </source>
</evidence>
<dbReference type="InterPro" id="IPR013766">
    <property type="entry name" value="Thioredoxin_domain"/>
</dbReference>
<dbReference type="CDD" id="cd02966">
    <property type="entry name" value="TlpA_like_family"/>
    <property type="match status" value="1"/>
</dbReference>
<dbReference type="Pfam" id="PF00578">
    <property type="entry name" value="AhpC-TSA"/>
    <property type="match status" value="1"/>
</dbReference>
<dbReference type="PROSITE" id="PS51352">
    <property type="entry name" value="THIOREDOXIN_2"/>
    <property type="match status" value="1"/>
</dbReference>
<comment type="caution">
    <text evidence="6">The sequence shown here is derived from an EMBL/GenBank/DDBJ whole genome shotgun (WGS) entry which is preliminary data.</text>
</comment>
<proteinExistence type="predicted"/>
<dbReference type="InterPro" id="IPR036249">
    <property type="entry name" value="Thioredoxin-like_sf"/>
</dbReference>
<evidence type="ECO:0000256" key="2">
    <source>
        <dbReference type="ARBA" id="ARBA00022748"/>
    </source>
</evidence>
<dbReference type="Proteomes" id="UP000824202">
    <property type="component" value="Unassembled WGS sequence"/>
</dbReference>
<dbReference type="InterPro" id="IPR050553">
    <property type="entry name" value="Thioredoxin_ResA/DsbE_sf"/>
</dbReference>
<gene>
    <name evidence="6" type="ORF">H9863_09935</name>
</gene>
<keyword evidence="3" id="KW-1015">Disulfide bond</keyword>